<feature type="transmembrane region" description="Helical" evidence="2">
    <location>
        <begin position="170"/>
        <end position="192"/>
    </location>
</feature>
<organism evidence="3 4">
    <name type="scientific">Virgisporangium ochraceum</name>
    <dbReference type="NCBI Taxonomy" id="65505"/>
    <lineage>
        <taxon>Bacteria</taxon>
        <taxon>Bacillati</taxon>
        <taxon>Actinomycetota</taxon>
        <taxon>Actinomycetes</taxon>
        <taxon>Micromonosporales</taxon>
        <taxon>Micromonosporaceae</taxon>
        <taxon>Virgisporangium</taxon>
    </lineage>
</organism>
<keyword evidence="2" id="KW-0812">Transmembrane</keyword>
<feature type="compositionally biased region" description="Low complexity" evidence="1">
    <location>
        <begin position="120"/>
        <end position="134"/>
    </location>
</feature>
<dbReference type="EMBL" id="BOPH01000018">
    <property type="protein sequence ID" value="GIJ66416.1"/>
    <property type="molecule type" value="Genomic_DNA"/>
</dbReference>
<dbReference type="RefSeq" id="WP_203926398.1">
    <property type="nucleotide sequence ID" value="NZ_BOPH01000018.1"/>
</dbReference>
<keyword evidence="2" id="KW-1133">Transmembrane helix</keyword>
<feature type="region of interest" description="Disordered" evidence="1">
    <location>
        <begin position="1"/>
        <end position="162"/>
    </location>
</feature>
<dbReference type="Proteomes" id="UP000635606">
    <property type="component" value="Unassembled WGS sequence"/>
</dbReference>
<feature type="compositionally biased region" description="Low complexity" evidence="1">
    <location>
        <begin position="60"/>
        <end position="82"/>
    </location>
</feature>
<keyword evidence="4" id="KW-1185">Reference proteome</keyword>
<reference evidence="3" key="1">
    <citation type="submission" date="2021-01" db="EMBL/GenBank/DDBJ databases">
        <title>Whole genome shotgun sequence of Virgisporangium ochraceum NBRC 16418.</title>
        <authorList>
            <person name="Komaki H."/>
            <person name="Tamura T."/>
        </authorList>
    </citation>
    <scope>NUCLEOTIDE SEQUENCE</scope>
    <source>
        <strain evidence="3">NBRC 16418</strain>
    </source>
</reference>
<evidence type="ECO:0000256" key="1">
    <source>
        <dbReference type="SAM" id="MobiDB-lite"/>
    </source>
</evidence>
<dbReference type="AlphaFoldDB" id="A0A8J4E961"/>
<proteinExistence type="predicted"/>
<feature type="compositionally biased region" description="Low complexity" evidence="1">
    <location>
        <begin position="37"/>
        <end position="52"/>
    </location>
</feature>
<accession>A0A8J4E961</accession>
<keyword evidence="2" id="KW-0472">Membrane</keyword>
<sequence>MPGTYGATSGDQVLWPGQQGPGQQGGADQQHRFGSHGQAQPASGPPAAASPASSPPASSPPAASHPAPHQAAAHPYGAPQHGRPGGTVYGSDPGPSSAPPVDSGNPYGTGTPGLRNVGGPANNQQYYPNQQQPLAYPPPNPVETSGSLTGHILGQGRADTPPAGNRTAKVVIILAVVLVVMVGLGLLAATLFGDMISDLLGGLGG</sequence>
<protein>
    <submittedName>
        <fullName evidence="3">Uncharacterized protein</fullName>
    </submittedName>
</protein>
<gene>
    <name evidence="3" type="ORF">Voc01_013330</name>
</gene>
<feature type="compositionally biased region" description="Polar residues" evidence="1">
    <location>
        <begin position="1"/>
        <end position="11"/>
    </location>
</feature>
<evidence type="ECO:0000313" key="3">
    <source>
        <dbReference type="EMBL" id="GIJ66416.1"/>
    </source>
</evidence>
<evidence type="ECO:0000256" key="2">
    <source>
        <dbReference type="SAM" id="Phobius"/>
    </source>
</evidence>
<evidence type="ECO:0000313" key="4">
    <source>
        <dbReference type="Proteomes" id="UP000635606"/>
    </source>
</evidence>
<comment type="caution">
    <text evidence="3">The sequence shown here is derived from an EMBL/GenBank/DDBJ whole genome shotgun (WGS) entry which is preliminary data.</text>
</comment>
<name>A0A8J4E961_9ACTN</name>